<dbReference type="Proteomes" id="UP001623349">
    <property type="component" value="Unassembled WGS sequence"/>
</dbReference>
<evidence type="ECO:0000256" key="4">
    <source>
        <dbReference type="ARBA" id="ARBA00022529"/>
    </source>
</evidence>
<dbReference type="EC" id="3.2.1.17" evidence="3"/>
<evidence type="ECO:0000256" key="2">
    <source>
        <dbReference type="ARBA" id="ARBA00011245"/>
    </source>
</evidence>
<evidence type="ECO:0000256" key="6">
    <source>
        <dbReference type="ARBA" id="ARBA00022801"/>
    </source>
</evidence>
<reference evidence="11 12" key="1">
    <citation type="submission" date="2024-08" db="EMBL/GenBank/DDBJ databases">
        <title>The draft genome of Apodemus speciosus.</title>
        <authorList>
            <person name="Nabeshima K."/>
            <person name="Suzuki S."/>
            <person name="Onuma M."/>
        </authorList>
    </citation>
    <scope>NUCLEOTIDE SEQUENCE [LARGE SCALE GENOMIC DNA]</scope>
    <source>
        <strain evidence="11">IB14-021</strain>
    </source>
</reference>
<keyword evidence="8" id="KW-0326">Glycosidase</keyword>
<comment type="subunit">
    <text evidence="2">Monomer.</text>
</comment>
<accession>A0ABQ0F8L5</accession>
<dbReference type="Pfam" id="PF00062">
    <property type="entry name" value="Lys"/>
    <property type="match status" value="1"/>
</dbReference>
<dbReference type="EMBL" id="BAAFST010000010">
    <property type="protein sequence ID" value="GAB1295594.1"/>
    <property type="molecule type" value="Genomic_DNA"/>
</dbReference>
<evidence type="ECO:0000256" key="9">
    <source>
        <dbReference type="ARBA" id="ARBA00032459"/>
    </source>
</evidence>
<dbReference type="SMART" id="SM00263">
    <property type="entry name" value="LYZ1"/>
    <property type="match status" value="1"/>
</dbReference>
<dbReference type="PANTHER" id="PTHR11407:SF28">
    <property type="entry name" value="LYSOZYME C"/>
    <property type="match status" value="1"/>
</dbReference>
<keyword evidence="12" id="KW-1185">Reference proteome</keyword>
<evidence type="ECO:0000256" key="7">
    <source>
        <dbReference type="ARBA" id="ARBA00023157"/>
    </source>
</evidence>
<dbReference type="PROSITE" id="PS51348">
    <property type="entry name" value="GLYCOSYL_HYDROL_F22_2"/>
    <property type="match status" value="1"/>
</dbReference>
<dbReference type="PANTHER" id="PTHR11407">
    <property type="entry name" value="LYSOZYME C"/>
    <property type="match status" value="1"/>
</dbReference>
<dbReference type="Gene3D" id="1.10.530.10">
    <property type="match status" value="1"/>
</dbReference>
<organism evidence="11 12">
    <name type="scientific">Apodemus speciosus</name>
    <name type="common">Large Japanese field mouse</name>
    <dbReference type="NCBI Taxonomy" id="105296"/>
    <lineage>
        <taxon>Eukaryota</taxon>
        <taxon>Metazoa</taxon>
        <taxon>Chordata</taxon>
        <taxon>Craniata</taxon>
        <taxon>Vertebrata</taxon>
        <taxon>Euteleostomi</taxon>
        <taxon>Mammalia</taxon>
        <taxon>Eutheria</taxon>
        <taxon>Euarchontoglires</taxon>
        <taxon>Glires</taxon>
        <taxon>Rodentia</taxon>
        <taxon>Myomorpha</taxon>
        <taxon>Muroidea</taxon>
        <taxon>Muridae</taxon>
        <taxon>Murinae</taxon>
        <taxon>Apodemus</taxon>
    </lineage>
</organism>
<proteinExistence type="predicted"/>
<evidence type="ECO:0000256" key="1">
    <source>
        <dbReference type="ARBA" id="ARBA00000632"/>
    </source>
</evidence>
<evidence type="ECO:0000313" key="12">
    <source>
        <dbReference type="Proteomes" id="UP001623349"/>
    </source>
</evidence>
<keyword evidence="6" id="KW-0378">Hydrolase</keyword>
<evidence type="ECO:0000313" key="11">
    <source>
        <dbReference type="EMBL" id="GAB1295594.1"/>
    </source>
</evidence>
<keyword evidence="4" id="KW-0929">Antimicrobial</keyword>
<evidence type="ECO:0000256" key="10">
    <source>
        <dbReference type="SAM" id="SignalP"/>
    </source>
</evidence>
<gene>
    <name evidence="11" type="ORF">APTSU1_001082800</name>
</gene>
<dbReference type="InterPro" id="IPR000974">
    <property type="entry name" value="Glyco_hydro_22_lys"/>
</dbReference>
<keyword evidence="10" id="KW-0732">Signal</keyword>
<protein>
    <recommendedName>
        <fullName evidence="3">lysozyme</fullName>
        <ecNumber evidence="3">3.2.1.17</ecNumber>
    </recommendedName>
    <alternativeName>
        <fullName evidence="9">1,4-beta-N-acetylmuramidase C</fullName>
    </alternativeName>
</protein>
<evidence type="ECO:0000256" key="8">
    <source>
        <dbReference type="ARBA" id="ARBA00023295"/>
    </source>
</evidence>
<evidence type="ECO:0000256" key="3">
    <source>
        <dbReference type="ARBA" id="ARBA00012732"/>
    </source>
</evidence>
<feature type="chain" id="PRO_5045078327" description="lysozyme" evidence="10">
    <location>
        <begin position="30"/>
        <end position="205"/>
    </location>
</feature>
<dbReference type="PRINTS" id="PR00137">
    <property type="entry name" value="LYSOZYME"/>
</dbReference>
<keyword evidence="7" id="KW-1015">Disulfide bond</keyword>
<dbReference type="InterPro" id="IPR001916">
    <property type="entry name" value="Glyco_hydro_22"/>
</dbReference>
<name>A0ABQ0F8L5_APOSI</name>
<keyword evidence="5" id="KW-0081">Bacteriolytic enzyme</keyword>
<evidence type="ECO:0000256" key="5">
    <source>
        <dbReference type="ARBA" id="ARBA00022638"/>
    </source>
</evidence>
<dbReference type="SUPFAM" id="SSF53955">
    <property type="entry name" value="Lysozyme-like"/>
    <property type="match status" value="1"/>
</dbReference>
<feature type="signal peptide" evidence="10">
    <location>
        <begin position="1"/>
        <end position="29"/>
    </location>
</feature>
<comment type="caution">
    <text evidence="11">The sequence shown here is derived from an EMBL/GenBank/DDBJ whole genome shotgun (WGS) entry which is preliminary data.</text>
</comment>
<comment type="catalytic activity">
    <reaction evidence="1">
        <text>Hydrolysis of (1-&gt;4)-beta-linkages between N-acetylmuramic acid and N-acetyl-D-glucosamine residues in a peptidoglycan and between N-acetyl-D-glucosamine residues in chitodextrins.</text>
        <dbReference type="EC" id="3.2.1.17"/>
    </reaction>
</comment>
<dbReference type="InterPro" id="IPR023346">
    <property type="entry name" value="Lysozyme-like_dom_sf"/>
</dbReference>
<sequence length="205" mass="22934">MSRQLIQLPVTMKALLTLGLILLSVTVQAKVYERCELARILKKNGMTGYSGVRLARYQGCVAKHESGYNTQAIKYLREAKARTMGYFKSTADTGVMMAKPKEQRMFVKYTAVSLLQDDITQAIQCVKRVVNNPRSIRTWMKLSTKCEYDDLSQYIRNCGVRPLCASTDILSLTIGVGMGKVTLPPCPQANRTSAETGQDDFFLET</sequence>